<evidence type="ECO:0000313" key="1">
    <source>
        <dbReference type="EMBL" id="CAD8154846.1"/>
    </source>
</evidence>
<dbReference type="EMBL" id="CAJJDP010000029">
    <property type="protein sequence ID" value="CAD8154846.1"/>
    <property type="molecule type" value="Genomic_DNA"/>
</dbReference>
<dbReference type="Proteomes" id="UP000683925">
    <property type="component" value="Unassembled WGS sequence"/>
</dbReference>
<keyword evidence="2" id="KW-1185">Reference proteome</keyword>
<reference evidence="1" key="1">
    <citation type="submission" date="2021-01" db="EMBL/GenBank/DDBJ databases">
        <authorList>
            <consortium name="Genoscope - CEA"/>
            <person name="William W."/>
        </authorList>
    </citation>
    <scope>NUCLEOTIDE SEQUENCE</scope>
</reference>
<sequence>MGFLRMKSAIKPVSLLKFTLNTQSNLASVLRAVQKIQTSRSLKKQNLQKEIIKIIEDSCHLTIYCLISKNQEELLTKQKEMKLELQPNSKNYVKKLEVNQNKVQFYKSILSNNISILLLGSVNTFQEQTMSQNTFLCFLNILTTILLLDEKRFKFMLFLVRIIKLIQYLRIFNQNVKFGGLNEKSKLDMM</sequence>
<evidence type="ECO:0000313" key="2">
    <source>
        <dbReference type="Proteomes" id="UP000683925"/>
    </source>
</evidence>
<organism evidence="1 2">
    <name type="scientific">Paramecium octaurelia</name>
    <dbReference type="NCBI Taxonomy" id="43137"/>
    <lineage>
        <taxon>Eukaryota</taxon>
        <taxon>Sar</taxon>
        <taxon>Alveolata</taxon>
        <taxon>Ciliophora</taxon>
        <taxon>Intramacronucleata</taxon>
        <taxon>Oligohymenophorea</taxon>
        <taxon>Peniculida</taxon>
        <taxon>Parameciidae</taxon>
        <taxon>Paramecium</taxon>
    </lineage>
</organism>
<protein>
    <submittedName>
        <fullName evidence="1">Uncharacterized protein</fullName>
    </submittedName>
</protein>
<comment type="caution">
    <text evidence="1">The sequence shown here is derived from an EMBL/GenBank/DDBJ whole genome shotgun (WGS) entry which is preliminary data.</text>
</comment>
<accession>A0A8S1TV81</accession>
<proteinExistence type="predicted"/>
<gene>
    <name evidence="1" type="ORF">POCTA_138.1.T0290390</name>
</gene>
<name>A0A8S1TV81_PAROT</name>
<dbReference type="AlphaFoldDB" id="A0A8S1TV81"/>